<evidence type="ECO:0000256" key="2">
    <source>
        <dbReference type="ARBA" id="ARBA00022679"/>
    </source>
</evidence>
<dbReference type="EC" id="2.1.1.171" evidence="4"/>
<keyword evidence="2 4" id="KW-0808">Transferase</keyword>
<accession>A0A7H1NPM2</accession>
<dbReference type="NCBIfam" id="TIGR00095">
    <property type="entry name" value="16S rRNA (guanine(966)-N(2))-methyltransferase RsmD"/>
    <property type="match status" value="1"/>
</dbReference>
<gene>
    <name evidence="4" type="primary">rsmD</name>
    <name evidence="4" type="ORF">JGUZn3_04830</name>
</gene>
<dbReference type="AlphaFoldDB" id="A0A7H1NPM2"/>
<dbReference type="GO" id="GO:0052913">
    <property type="term" value="F:16S rRNA (guanine(966)-N(2))-methyltransferase activity"/>
    <property type="evidence" value="ECO:0007669"/>
    <property type="project" value="UniProtKB-EC"/>
</dbReference>
<proteinExistence type="predicted"/>
<evidence type="ECO:0000313" key="4">
    <source>
        <dbReference type="EMBL" id="QNT77732.1"/>
    </source>
</evidence>
<reference evidence="4 5" key="1">
    <citation type="submission" date="2020-08" db="EMBL/GenBank/DDBJ databases">
        <title>Complete genome sequence of Entomobacter blattae G55GP.</title>
        <authorList>
            <person name="Poehlein A."/>
            <person name="Guzman J."/>
            <person name="Daniel R."/>
            <person name="Vilcinskas A."/>
        </authorList>
    </citation>
    <scope>NUCLEOTIDE SEQUENCE [LARGE SCALE GENOMIC DNA]</scope>
    <source>
        <strain evidence="4 5">G55GP</strain>
    </source>
</reference>
<evidence type="ECO:0000313" key="5">
    <source>
        <dbReference type="Proteomes" id="UP000516349"/>
    </source>
</evidence>
<dbReference type="InterPro" id="IPR004398">
    <property type="entry name" value="RNA_MeTrfase_RsmD"/>
</dbReference>
<sequence>MHIIAGSLKGKKLATPPGPSTRPTAIRVRQALFDMLLHAPWGGNMVLSQAFVLDIFAGTGALGLEALSRGAAYCYFFENDATALPILRSNIRHCRKEAQSTIIPTSALTPPMAKQACSLAFFDPPYNRELIAQSLQALTTQGWILPNSLIVTETSRQEILPFPKESLLAERFHGAACLRIWRFESTWKF</sequence>
<dbReference type="Proteomes" id="UP000516349">
    <property type="component" value="Chromosome"/>
</dbReference>
<dbReference type="PANTHER" id="PTHR43542:SF1">
    <property type="entry name" value="METHYLTRANSFERASE"/>
    <property type="match status" value="1"/>
</dbReference>
<dbReference type="KEGG" id="ebla:JGUZn3_04830"/>
<protein>
    <submittedName>
        <fullName evidence="4">Ribosomal RNA small subunit methyltransferase D</fullName>
        <ecNumber evidence="4">2.1.1.171</ecNumber>
    </submittedName>
</protein>
<name>A0A7H1NPM2_9PROT</name>
<dbReference type="PANTHER" id="PTHR43542">
    <property type="entry name" value="METHYLTRANSFERASE"/>
    <property type="match status" value="1"/>
</dbReference>
<keyword evidence="5" id="KW-1185">Reference proteome</keyword>
<dbReference type="EMBL" id="CP060244">
    <property type="protein sequence ID" value="QNT77732.1"/>
    <property type="molecule type" value="Genomic_DNA"/>
</dbReference>
<evidence type="ECO:0000256" key="1">
    <source>
        <dbReference type="ARBA" id="ARBA00022603"/>
    </source>
</evidence>
<dbReference type="SUPFAM" id="SSF53335">
    <property type="entry name" value="S-adenosyl-L-methionine-dependent methyltransferases"/>
    <property type="match status" value="1"/>
</dbReference>
<organism evidence="4 5">
    <name type="scientific">Entomobacter blattae</name>
    <dbReference type="NCBI Taxonomy" id="2762277"/>
    <lineage>
        <taxon>Bacteria</taxon>
        <taxon>Pseudomonadati</taxon>
        <taxon>Pseudomonadota</taxon>
        <taxon>Alphaproteobacteria</taxon>
        <taxon>Acetobacterales</taxon>
        <taxon>Acetobacteraceae</taxon>
        <taxon>Entomobacter</taxon>
    </lineage>
</organism>
<dbReference type="Gene3D" id="3.40.50.150">
    <property type="entry name" value="Vaccinia Virus protein VP39"/>
    <property type="match status" value="1"/>
</dbReference>
<dbReference type="Pfam" id="PF03602">
    <property type="entry name" value="Cons_hypoth95"/>
    <property type="match status" value="1"/>
</dbReference>
<evidence type="ECO:0000256" key="3">
    <source>
        <dbReference type="SAM" id="MobiDB-lite"/>
    </source>
</evidence>
<feature type="region of interest" description="Disordered" evidence="3">
    <location>
        <begin position="1"/>
        <end position="21"/>
    </location>
</feature>
<keyword evidence="1 4" id="KW-0489">Methyltransferase</keyword>
<dbReference type="PIRSF" id="PIRSF004553">
    <property type="entry name" value="CHP00095"/>
    <property type="match status" value="1"/>
</dbReference>
<dbReference type="InterPro" id="IPR029063">
    <property type="entry name" value="SAM-dependent_MTases_sf"/>
</dbReference>
<dbReference type="CDD" id="cd02440">
    <property type="entry name" value="AdoMet_MTases"/>
    <property type="match status" value="1"/>
</dbReference>
<dbReference type="RefSeq" id="WP_203414157.1">
    <property type="nucleotide sequence ID" value="NZ_CP060244.1"/>
</dbReference>